<dbReference type="Pfam" id="PF13590">
    <property type="entry name" value="DUF4136"/>
    <property type="match status" value="1"/>
</dbReference>
<dbReference type="Gene3D" id="3.30.160.670">
    <property type="match status" value="1"/>
</dbReference>
<sequence length="192" mass="20989">MHYTRLTPVLAALALSACASTPSVYTDFSPTVSFSNFHSYGWVKEPTDVPPLVSQRIVADINAQLQAKGWRLEPSAANADVALAAHVSTQQKQTLDTFYDGPTWAGWGWQPGWYAPGWYAPNVNMATTTVYTYEVGTLVVDMFDTKTKQAIWRGSATDTVPESPQAQDAALKAGIDKMFSGFPPESPKPVRQ</sequence>
<reference evidence="4" key="1">
    <citation type="submission" date="2018-05" db="EMBL/GenBank/DDBJ databases">
        <authorList>
            <person name="Li Y."/>
        </authorList>
    </citation>
    <scope>NUCLEOTIDE SEQUENCE [LARGE SCALE GENOMIC DNA]</scope>
    <source>
        <strain evidence="4">3d-2-2</strain>
    </source>
</reference>
<keyword evidence="1" id="KW-0732">Signal</keyword>
<dbReference type="InterPro" id="IPR025411">
    <property type="entry name" value="DUF4136"/>
</dbReference>
<dbReference type="PROSITE" id="PS51257">
    <property type="entry name" value="PROKAR_LIPOPROTEIN"/>
    <property type="match status" value="1"/>
</dbReference>
<evidence type="ECO:0000313" key="4">
    <source>
        <dbReference type="Proteomes" id="UP000245212"/>
    </source>
</evidence>
<dbReference type="AlphaFoldDB" id="A0A2V1JZ61"/>
<comment type="caution">
    <text evidence="3">The sequence shown here is derived from an EMBL/GenBank/DDBJ whole genome shotgun (WGS) entry which is preliminary data.</text>
</comment>
<organism evidence="3 4">
    <name type="scientific">Corticimicrobacter populi</name>
    <dbReference type="NCBI Taxonomy" id="2175229"/>
    <lineage>
        <taxon>Bacteria</taxon>
        <taxon>Pseudomonadati</taxon>
        <taxon>Pseudomonadota</taxon>
        <taxon>Betaproteobacteria</taxon>
        <taxon>Burkholderiales</taxon>
        <taxon>Alcaligenaceae</taxon>
        <taxon>Corticimicrobacter</taxon>
    </lineage>
</organism>
<gene>
    <name evidence="3" type="ORF">DD235_13470</name>
</gene>
<protein>
    <submittedName>
        <fullName evidence="3">DUF4136 domain-containing protein</fullName>
    </submittedName>
</protein>
<evidence type="ECO:0000313" key="3">
    <source>
        <dbReference type="EMBL" id="PWF21807.1"/>
    </source>
</evidence>
<feature type="domain" description="DUF4136" evidence="2">
    <location>
        <begin position="24"/>
        <end position="184"/>
    </location>
</feature>
<accession>A0A2V1JZ61</accession>
<feature type="signal peptide" evidence="1">
    <location>
        <begin position="1"/>
        <end position="19"/>
    </location>
</feature>
<proteinExistence type="predicted"/>
<dbReference type="Proteomes" id="UP000245212">
    <property type="component" value="Unassembled WGS sequence"/>
</dbReference>
<dbReference type="EMBL" id="QETA01000006">
    <property type="protein sequence ID" value="PWF21807.1"/>
    <property type="molecule type" value="Genomic_DNA"/>
</dbReference>
<keyword evidence="4" id="KW-1185">Reference proteome</keyword>
<feature type="chain" id="PRO_5015865424" evidence="1">
    <location>
        <begin position="20"/>
        <end position="192"/>
    </location>
</feature>
<name>A0A2V1JZ61_9BURK</name>
<evidence type="ECO:0000259" key="2">
    <source>
        <dbReference type="Pfam" id="PF13590"/>
    </source>
</evidence>
<evidence type="ECO:0000256" key="1">
    <source>
        <dbReference type="SAM" id="SignalP"/>
    </source>
</evidence>